<keyword evidence="1" id="KW-0732">Signal</keyword>
<accession>A0AAU9TAD7</accession>
<dbReference type="AlphaFoldDB" id="A0AAU9TAD7"/>
<comment type="caution">
    <text evidence="2">The sequence shown here is derived from an EMBL/GenBank/DDBJ whole genome shotgun (WGS) entry which is preliminary data.</text>
</comment>
<organism evidence="2 3">
    <name type="scientific">Euphydryas editha</name>
    <name type="common">Edith's checkerspot</name>
    <dbReference type="NCBI Taxonomy" id="104508"/>
    <lineage>
        <taxon>Eukaryota</taxon>
        <taxon>Metazoa</taxon>
        <taxon>Ecdysozoa</taxon>
        <taxon>Arthropoda</taxon>
        <taxon>Hexapoda</taxon>
        <taxon>Insecta</taxon>
        <taxon>Pterygota</taxon>
        <taxon>Neoptera</taxon>
        <taxon>Endopterygota</taxon>
        <taxon>Lepidoptera</taxon>
        <taxon>Glossata</taxon>
        <taxon>Ditrysia</taxon>
        <taxon>Papilionoidea</taxon>
        <taxon>Nymphalidae</taxon>
        <taxon>Nymphalinae</taxon>
        <taxon>Euphydryas</taxon>
    </lineage>
</organism>
<keyword evidence="3" id="KW-1185">Reference proteome</keyword>
<evidence type="ECO:0000313" key="2">
    <source>
        <dbReference type="EMBL" id="CAH2083980.1"/>
    </source>
</evidence>
<feature type="signal peptide" evidence="1">
    <location>
        <begin position="1"/>
        <end position="20"/>
    </location>
</feature>
<dbReference type="Proteomes" id="UP001153954">
    <property type="component" value="Unassembled WGS sequence"/>
</dbReference>
<dbReference type="EMBL" id="CAKOGL010000002">
    <property type="protein sequence ID" value="CAH2083980.1"/>
    <property type="molecule type" value="Genomic_DNA"/>
</dbReference>
<protein>
    <submittedName>
        <fullName evidence="2">Uncharacterized protein</fullName>
    </submittedName>
</protein>
<feature type="chain" id="PRO_5043527072" evidence="1">
    <location>
        <begin position="21"/>
        <end position="97"/>
    </location>
</feature>
<reference evidence="2" key="1">
    <citation type="submission" date="2022-03" db="EMBL/GenBank/DDBJ databases">
        <authorList>
            <person name="Tunstrom K."/>
        </authorList>
    </citation>
    <scope>NUCLEOTIDE SEQUENCE</scope>
</reference>
<evidence type="ECO:0000256" key="1">
    <source>
        <dbReference type="SAM" id="SignalP"/>
    </source>
</evidence>
<sequence length="97" mass="9768">MKVAFLTFVLGVCALQSTNAQCLYSGLPAAPAVVTAPAVITTNNVGATLADTLSLLTVSNLLAEKLPLGTLPIATVSPVVSKCGCGGYGLPYGPYIL</sequence>
<proteinExistence type="predicted"/>
<name>A0AAU9TAD7_EUPED</name>
<gene>
    <name evidence="2" type="ORF">EEDITHA_LOCUS595</name>
</gene>
<evidence type="ECO:0000313" key="3">
    <source>
        <dbReference type="Proteomes" id="UP001153954"/>
    </source>
</evidence>